<dbReference type="GO" id="GO:0044780">
    <property type="term" value="P:bacterial-type flagellum assembly"/>
    <property type="evidence" value="ECO:0007669"/>
    <property type="project" value="UniProtKB-UniRule"/>
</dbReference>
<dbReference type="PANTHER" id="PTHR30065">
    <property type="entry name" value="FLAGELLAR BIOSYNTHETIC PROTEIN FLIR"/>
    <property type="match status" value="1"/>
</dbReference>
<accession>A0A095T4S4</accession>
<dbReference type="AlphaFoldDB" id="A0A095T4S4"/>
<evidence type="ECO:0000256" key="8">
    <source>
        <dbReference type="ARBA" id="ARBA00023143"/>
    </source>
</evidence>
<evidence type="ECO:0000256" key="3">
    <source>
        <dbReference type="ARBA" id="ARBA00021717"/>
    </source>
</evidence>
<evidence type="ECO:0000256" key="4">
    <source>
        <dbReference type="ARBA" id="ARBA00022475"/>
    </source>
</evidence>
<feature type="transmembrane region" description="Helical" evidence="10">
    <location>
        <begin position="213"/>
        <end position="237"/>
    </location>
</feature>
<dbReference type="Pfam" id="PF01311">
    <property type="entry name" value="Bac_export_1"/>
    <property type="match status" value="1"/>
</dbReference>
<evidence type="ECO:0000313" key="11">
    <source>
        <dbReference type="EMBL" id="KGD71921.1"/>
    </source>
</evidence>
<dbReference type="RefSeq" id="WP_038021045.1">
    <property type="nucleotide sequence ID" value="NZ_JPKR02000003.1"/>
</dbReference>
<keyword evidence="11" id="KW-0966">Cell projection</keyword>
<dbReference type="GO" id="GO:0005886">
    <property type="term" value="C:plasma membrane"/>
    <property type="evidence" value="ECO:0007669"/>
    <property type="project" value="UniProtKB-SubCell"/>
</dbReference>
<keyword evidence="11" id="KW-0969">Cilium</keyword>
<feature type="transmembrane region" description="Helical" evidence="10">
    <location>
        <begin position="128"/>
        <end position="148"/>
    </location>
</feature>
<keyword evidence="11" id="KW-0282">Flagellum</keyword>
<evidence type="ECO:0000256" key="5">
    <source>
        <dbReference type="ARBA" id="ARBA00022692"/>
    </source>
</evidence>
<dbReference type="PANTHER" id="PTHR30065:SF8">
    <property type="entry name" value="FLAGELLAR BIOSYNTHETIC PROTEIN FLIR"/>
    <property type="match status" value="1"/>
</dbReference>
<dbReference type="Proteomes" id="UP000029577">
    <property type="component" value="Unassembled WGS sequence"/>
</dbReference>
<evidence type="ECO:0000256" key="7">
    <source>
        <dbReference type="ARBA" id="ARBA00023136"/>
    </source>
</evidence>
<feature type="transmembrane region" description="Helical" evidence="10">
    <location>
        <begin position="168"/>
        <end position="201"/>
    </location>
</feature>
<dbReference type="GO" id="GO:0009425">
    <property type="term" value="C:bacterial-type flagellum basal body"/>
    <property type="evidence" value="ECO:0007669"/>
    <property type="project" value="UniProtKB-SubCell"/>
</dbReference>
<dbReference type="InterPro" id="IPR006303">
    <property type="entry name" value="FliR"/>
</dbReference>
<evidence type="ECO:0000256" key="1">
    <source>
        <dbReference type="ARBA" id="ARBA00002578"/>
    </source>
</evidence>
<reference evidence="11" key="1">
    <citation type="submission" date="2014-12" db="EMBL/GenBank/DDBJ databases">
        <title>The draft genome of the Tatumella morbirosei type strain, LMG23360T isolated from pineapple rot.</title>
        <authorList>
            <person name="Smits T.H."/>
            <person name="Palmer M."/>
            <person name="Venter S.N."/>
            <person name="Duffy B."/>
            <person name="Steenkamp E.T."/>
            <person name="Chan W.Y."/>
            <person name="Coutinho T.A."/>
            <person name="Coetzee M.P."/>
            <person name="De Maayer P."/>
        </authorList>
    </citation>
    <scope>NUCLEOTIDE SEQUENCE [LARGE SCALE GENOMIC DNA]</scope>
    <source>
        <strain evidence="11">LMG 23360</strain>
    </source>
</reference>
<evidence type="ECO:0000256" key="6">
    <source>
        <dbReference type="ARBA" id="ARBA00022989"/>
    </source>
</evidence>
<comment type="function">
    <text evidence="1 10">Role in flagellar biosynthesis.</text>
</comment>
<keyword evidence="4 10" id="KW-1003">Cell membrane</keyword>
<keyword evidence="12" id="KW-1185">Reference proteome</keyword>
<protein>
    <recommendedName>
        <fullName evidence="3 9">Flagellar biosynthetic protein FliR</fullName>
    </recommendedName>
</protein>
<dbReference type="EMBL" id="JPKR02000003">
    <property type="protein sequence ID" value="KGD71921.1"/>
    <property type="molecule type" value="Genomic_DNA"/>
</dbReference>
<feature type="transmembrane region" description="Helical" evidence="10">
    <location>
        <begin position="78"/>
        <end position="99"/>
    </location>
</feature>
<keyword evidence="7 10" id="KW-0472">Membrane</keyword>
<comment type="similarity">
    <text evidence="2 10">Belongs to the FliR/MopE/SpaR family.</text>
</comment>
<evidence type="ECO:0000256" key="9">
    <source>
        <dbReference type="NCBIfam" id="TIGR01400"/>
    </source>
</evidence>
<evidence type="ECO:0000256" key="10">
    <source>
        <dbReference type="RuleBase" id="RU362071"/>
    </source>
</evidence>
<keyword evidence="6 10" id="KW-1133">Transmembrane helix</keyword>
<dbReference type="InterPro" id="IPR002010">
    <property type="entry name" value="T3SS_IM_R"/>
</dbReference>
<evidence type="ECO:0000256" key="2">
    <source>
        <dbReference type="ARBA" id="ARBA00009772"/>
    </source>
</evidence>
<dbReference type="GO" id="GO:0006605">
    <property type="term" value="P:protein targeting"/>
    <property type="evidence" value="ECO:0007669"/>
    <property type="project" value="UniProtKB-UniRule"/>
</dbReference>
<organism evidence="11 12">
    <name type="scientific">Tatumella morbirosei</name>
    <dbReference type="NCBI Taxonomy" id="642227"/>
    <lineage>
        <taxon>Bacteria</taxon>
        <taxon>Pseudomonadati</taxon>
        <taxon>Pseudomonadota</taxon>
        <taxon>Gammaproteobacteria</taxon>
        <taxon>Enterobacterales</taxon>
        <taxon>Erwiniaceae</taxon>
        <taxon>Tatumella</taxon>
    </lineage>
</organism>
<dbReference type="NCBIfam" id="TIGR01400">
    <property type="entry name" value="fliR"/>
    <property type="match status" value="1"/>
</dbReference>
<feature type="transmembrane region" description="Helical" evidence="10">
    <location>
        <begin position="16"/>
        <end position="34"/>
    </location>
</feature>
<dbReference type="PRINTS" id="PR00953">
    <property type="entry name" value="TYPE3IMRPROT"/>
</dbReference>
<dbReference type="STRING" id="642227.HA49_13960"/>
<gene>
    <name evidence="11" type="primary">fliR</name>
    <name evidence="11" type="ORF">HA49_13960</name>
</gene>
<dbReference type="OrthoDB" id="9797790at2"/>
<dbReference type="eggNOG" id="COG1684">
    <property type="taxonomic scope" value="Bacteria"/>
</dbReference>
<sequence length="257" mass="27687">MLPGSLNQLSSVFSDYFWPFCRILALISTAPLLGDKQVNSRVKIGLALALSALLAPLLPTSGIPLFSPQGLLTLCRQLLIGISLGWGMSLAFAAVRLAGEVAGMQMGLSFASFYDPSSHSSLSILARIFYTLALLLFLSADGHLWLLSILADTFTALPVSHGGWQPDFFSGVCNLAAMIFSSALRLALPLIMLLLALNMTLGILNRMSPQLSVFVVGFPLTLSVGILSCRLLLPWFVPYSSQLFNGLLEQLATLLLR</sequence>
<keyword evidence="5 10" id="KW-0812">Transmembrane</keyword>
<evidence type="ECO:0000313" key="12">
    <source>
        <dbReference type="Proteomes" id="UP000029577"/>
    </source>
</evidence>
<comment type="caution">
    <text evidence="11">The sequence shown here is derived from an EMBL/GenBank/DDBJ whole genome shotgun (WGS) entry which is preliminary data.</text>
</comment>
<comment type="subcellular location">
    <subcellularLocation>
        <location evidence="10">Cell membrane</location>
        <topology evidence="10">Multi-pass membrane protein</topology>
    </subcellularLocation>
    <subcellularLocation>
        <location evidence="10">Bacterial flagellum basal body</location>
    </subcellularLocation>
</comment>
<proteinExistence type="inferred from homology"/>
<keyword evidence="8 10" id="KW-0975">Bacterial flagellum</keyword>
<feature type="transmembrane region" description="Helical" evidence="10">
    <location>
        <begin position="46"/>
        <end position="66"/>
    </location>
</feature>
<name>A0A095T4S4_9GAMM</name>